<name>A0A371BIZ4_9SPHN</name>
<dbReference type="Proteomes" id="UP000263833">
    <property type="component" value="Unassembled WGS sequence"/>
</dbReference>
<accession>A0A371BIZ4</accession>
<proteinExistence type="inferred from homology"/>
<dbReference type="Pfam" id="PF13450">
    <property type="entry name" value="NAD_binding_8"/>
    <property type="match status" value="1"/>
</dbReference>
<dbReference type="RefSeq" id="WP_115549508.1">
    <property type="nucleotide sequence ID" value="NZ_QRGP01000001.1"/>
</dbReference>
<dbReference type="GO" id="GO:0050661">
    <property type="term" value="F:NADP binding"/>
    <property type="evidence" value="ECO:0007669"/>
    <property type="project" value="InterPro"/>
</dbReference>
<evidence type="ECO:0000256" key="4">
    <source>
        <dbReference type="ARBA" id="ARBA00022827"/>
    </source>
</evidence>
<dbReference type="GO" id="GO:0050660">
    <property type="term" value="F:flavin adenine dinucleotide binding"/>
    <property type="evidence" value="ECO:0007669"/>
    <property type="project" value="InterPro"/>
</dbReference>
<dbReference type="PRINTS" id="PR00411">
    <property type="entry name" value="PNDRDTASEI"/>
</dbReference>
<reference evidence="9" key="1">
    <citation type="submission" date="2018-08" db="EMBL/GenBank/DDBJ databases">
        <authorList>
            <person name="Kim S.-J."/>
            <person name="Jung G.-Y."/>
        </authorList>
    </citation>
    <scope>NUCLEOTIDE SEQUENCE [LARGE SCALE GENOMIC DNA]</scope>
    <source>
        <strain evidence="9">GY_G</strain>
    </source>
</reference>
<evidence type="ECO:0000256" key="1">
    <source>
        <dbReference type="ARBA" id="ARBA00001974"/>
    </source>
</evidence>
<evidence type="ECO:0000256" key="6">
    <source>
        <dbReference type="ARBA" id="ARBA00023002"/>
    </source>
</evidence>
<dbReference type="OrthoDB" id="312624at2"/>
<comment type="similarity">
    <text evidence="2">Belongs to the FAD-binding monooxygenase family.</text>
</comment>
<keyword evidence="6" id="KW-0560">Oxidoreductase</keyword>
<dbReference type="Pfam" id="PF00743">
    <property type="entry name" value="FMO-like"/>
    <property type="match status" value="1"/>
</dbReference>
<dbReference type="PANTHER" id="PTHR43872:SF1">
    <property type="entry name" value="MONOOXYGENASE, PUTATIVE (AFU_ORTHOLOGUE AFUA_8G02570)-RELATED"/>
    <property type="match status" value="1"/>
</dbReference>
<dbReference type="InterPro" id="IPR036188">
    <property type="entry name" value="FAD/NAD-bd_sf"/>
</dbReference>
<dbReference type="PANTHER" id="PTHR43872">
    <property type="entry name" value="MONOOXYGENASE, PUTATIVE (AFU_ORTHOLOGUE AFUA_8G02570)-RELATED"/>
    <property type="match status" value="1"/>
</dbReference>
<evidence type="ECO:0000256" key="5">
    <source>
        <dbReference type="ARBA" id="ARBA00022857"/>
    </source>
</evidence>
<evidence type="ECO:0000256" key="7">
    <source>
        <dbReference type="ARBA" id="ARBA00023033"/>
    </source>
</evidence>
<dbReference type="FunFam" id="3.50.50.60:FF:000228">
    <property type="entry name" value="FAD-containing monooxygenase EthA"/>
    <property type="match status" value="1"/>
</dbReference>
<keyword evidence="4" id="KW-0274">FAD</keyword>
<keyword evidence="7" id="KW-0503">Monooxygenase</keyword>
<evidence type="ECO:0000313" key="9">
    <source>
        <dbReference type="Proteomes" id="UP000263833"/>
    </source>
</evidence>
<dbReference type="SUPFAM" id="SSF51905">
    <property type="entry name" value="FAD/NAD(P)-binding domain"/>
    <property type="match status" value="1"/>
</dbReference>
<dbReference type="InterPro" id="IPR051820">
    <property type="entry name" value="FAD-binding_MO"/>
</dbReference>
<evidence type="ECO:0000256" key="2">
    <source>
        <dbReference type="ARBA" id="ARBA00010139"/>
    </source>
</evidence>
<dbReference type="Gene3D" id="3.50.50.60">
    <property type="entry name" value="FAD/NAD(P)-binding domain"/>
    <property type="match status" value="3"/>
</dbReference>
<dbReference type="GO" id="GO:0004499">
    <property type="term" value="F:N,N-dimethylaniline monooxygenase activity"/>
    <property type="evidence" value="ECO:0007669"/>
    <property type="project" value="InterPro"/>
</dbReference>
<dbReference type="AlphaFoldDB" id="A0A371BIZ4"/>
<sequence length="510" mass="57376">MAVKQHGGEFDVLIVGAGLSGIAAAAHLTMQCPGKSYAIVEQRADMGGTWDLFRYPGIRSDSDMHTLGYRFKPWTEAKAIADGPAIHKYVHETAEEYGITPHIRFRHRVLGADWSTDKACWTVTARREEDGAEVKFTANFLFMCAGYYDYDQGYRPEFPQEASYTGKIIHPQHWPEDLNYAGKKVVVIGSGATAVTIVPVMAETAEKVYMLQRTPTYMVSRPAKDWLANTMRAILPEMTAYKITRWRNIAMQRFAYNMARNKPEKMSKRLLEMARKMLPADYPNFEKDFTPPYTPWEQRLCLVPDADMFNAISKGKAEIVTDHIDHFTPTGIKLKSGRELEADIIVSATGLNLVMMGKTNLSIDGKATAPHEHVSYKGMMFNDIPNMASVFGYVNASWTLKTDIVADYVCRLLKTMDAKGVQIANPHLADADMPRLPWVDDFSSGYFARSFDKLPKNGDRHPWRVLQDYKAEKKILTEEPIEDGIMLFSKAGEMVKPVAATAEPMLVAAE</sequence>
<evidence type="ECO:0000313" key="8">
    <source>
        <dbReference type="EMBL" id="RDV07535.1"/>
    </source>
</evidence>
<dbReference type="EMBL" id="QRGP01000001">
    <property type="protein sequence ID" value="RDV07535.1"/>
    <property type="molecule type" value="Genomic_DNA"/>
</dbReference>
<organism evidence="8 9">
    <name type="scientific">Sphingorhabdus pulchriflava</name>
    <dbReference type="NCBI Taxonomy" id="2292257"/>
    <lineage>
        <taxon>Bacteria</taxon>
        <taxon>Pseudomonadati</taxon>
        <taxon>Pseudomonadota</taxon>
        <taxon>Alphaproteobacteria</taxon>
        <taxon>Sphingomonadales</taxon>
        <taxon>Sphingomonadaceae</taxon>
        <taxon>Sphingorhabdus</taxon>
    </lineage>
</organism>
<keyword evidence="9" id="KW-1185">Reference proteome</keyword>
<evidence type="ECO:0000256" key="3">
    <source>
        <dbReference type="ARBA" id="ARBA00022630"/>
    </source>
</evidence>
<comment type="cofactor">
    <cofactor evidence="1">
        <name>FAD</name>
        <dbReference type="ChEBI" id="CHEBI:57692"/>
    </cofactor>
</comment>
<comment type="caution">
    <text evidence="8">The sequence shown here is derived from an EMBL/GenBank/DDBJ whole genome shotgun (WGS) entry which is preliminary data.</text>
</comment>
<dbReference type="InterPro" id="IPR020946">
    <property type="entry name" value="Flavin_mOase-like"/>
</dbReference>
<keyword evidence="3" id="KW-0285">Flavoprotein</keyword>
<keyword evidence="5" id="KW-0521">NADP</keyword>
<protein>
    <submittedName>
        <fullName evidence="8">NAD(P)/FAD-dependent oxidoreductase</fullName>
    </submittedName>
</protein>
<gene>
    <name evidence="8" type="ORF">DXH95_09430</name>
</gene>